<feature type="transmembrane region" description="Helical" evidence="1">
    <location>
        <begin position="59"/>
        <end position="82"/>
    </location>
</feature>
<keyword evidence="1" id="KW-0472">Membrane</keyword>
<sequence length="119" mass="12402">MSQVVRNANRVATTINVVKIVLLAFNAIAGVILVVNGAVGSQQQSINSLTGEIETSHAAAVYLIIGGLATLVLGSLLIYVLLGWFEHVLRTLAALVENTQPVMVGTPDLPPIANTGPAF</sequence>
<evidence type="ECO:0000313" key="3">
    <source>
        <dbReference type="Proteomes" id="UP001501319"/>
    </source>
</evidence>
<keyword evidence="1" id="KW-1133">Transmembrane helix</keyword>
<keyword evidence="1" id="KW-0812">Transmembrane</keyword>
<dbReference type="RefSeq" id="WP_344112578.1">
    <property type="nucleotide sequence ID" value="NZ_BAAANE010000006.1"/>
</dbReference>
<reference evidence="2 3" key="1">
    <citation type="journal article" date="2019" name="Int. J. Syst. Evol. Microbiol.">
        <title>The Global Catalogue of Microorganisms (GCM) 10K type strain sequencing project: providing services to taxonomists for standard genome sequencing and annotation.</title>
        <authorList>
            <consortium name="The Broad Institute Genomics Platform"/>
            <consortium name="The Broad Institute Genome Sequencing Center for Infectious Disease"/>
            <person name="Wu L."/>
            <person name="Ma J."/>
        </authorList>
    </citation>
    <scope>NUCLEOTIDE SEQUENCE [LARGE SCALE GENOMIC DNA]</scope>
    <source>
        <strain evidence="2 3">JCM 14306</strain>
    </source>
</reference>
<organism evidence="2 3">
    <name type="scientific">Kribbella alba</name>
    <dbReference type="NCBI Taxonomy" id="190197"/>
    <lineage>
        <taxon>Bacteria</taxon>
        <taxon>Bacillati</taxon>
        <taxon>Actinomycetota</taxon>
        <taxon>Actinomycetes</taxon>
        <taxon>Propionibacteriales</taxon>
        <taxon>Kribbellaceae</taxon>
        <taxon>Kribbella</taxon>
    </lineage>
</organism>
<dbReference type="EMBL" id="BAAANE010000006">
    <property type="protein sequence ID" value="GAA1641795.1"/>
    <property type="molecule type" value="Genomic_DNA"/>
</dbReference>
<comment type="caution">
    <text evidence="2">The sequence shown here is derived from an EMBL/GenBank/DDBJ whole genome shotgun (WGS) entry which is preliminary data.</text>
</comment>
<evidence type="ECO:0008006" key="4">
    <source>
        <dbReference type="Google" id="ProtNLM"/>
    </source>
</evidence>
<keyword evidence="3" id="KW-1185">Reference proteome</keyword>
<feature type="transmembrane region" description="Helical" evidence="1">
    <location>
        <begin position="20"/>
        <end position="39"/>
    </location>
</feature>
<name>A0ABN2FDD2_9ACTN</name>
<accession>A0ABN2FDD2</accession>
<protein>
    <recommendedName>
        <fullName evidence="4">MotA/TolQ/ExbB proton channel domain-containing protein</fullName>
    </recommendedName>
</protein>
<proteinExistence type="predicted"/>
<evidence type="ECO:0000256" key="1">
    <source>
        <dbReference type="SAM" id="Phobius"/>
    </source>
</evidence>
<evidence type="ECO:0000313" key="2">
    <source>
        <dbReference type="EMBL" id="GAA1641795.1"/>
    </source>
</evidence>
<gene>
    <name evidence="2" type="ORF">GCM10009744_34670</name>
</gene>
<dbReference type="Proteomes" id="UP001501319">
    <property type="component" value="Unassembled WGS sequence"/>
</dbReference>